<reference evidence="1 2" key="1">
    <citation type="submission" date="2015-12" db="EMBL/GenBank/DDBJ databases">
        <title>The genome of Folsomia candida.</title>
        <authorList>
            <person name="Faddeeva A."/>
            <person name="Derks M.F."/>
            <person name="Anvar Y."/>
            <person name="Smit S."/>
            <person name="Van Straalen N."/>
            <person name="Roelofs D."/>
        </authorList>
    </citation>
    <scope>NUCLEOTIDE SEQUENCE [LARGE SCALE GENOMIC DNA]</scope>
    <source>
        <strain evidence="1 2">VU population</strain>
        <tissue evidence="1">Whole body</tissue>
    </source>
</reference>
<evidence type="ECO:0000313" key="1">
    <source>
        <dbReference type="EMBL" id="OXA58539.1"/>
    </source>
</evidence>
<dbReference type="Proteomes" id="UP000198287">
    <property type="component" value="Unassembled WGS sequence"/>
</dbReference>
<dbReference type="EMBL" id="LNIX01000003">
    <property type="protein sequence ID" value="OXA58539.1"/>
    <property type="molecule type" value="Genomic_DNA"/>
</dbReference>
<accession>A0A226EM54</accession>
<sequence>MTLNSINKLQQQLQSILGPEYNSYLENMQDWFGQQITKEFFDERMATILQGRGAYEVHNEMMKLIMSQCNGNTPTPAPTPVVTTNFSGPRNLIVPTNSFSMEFETIEHQNGKRFVIYESADGEDDLTPNQSYITVNLVEGDDLLPYMMRAEEVEKVKPIVPVDWLFNVDVVKVNADEANQTAFSPPENYSKFAIEQAPTGIIRSSGFLPSTTYGYDIADRLNRFPQLRAHFKHQSKDQPYLPDGSSIHGRFLLKAWECGLDGGVDPNGTKLVHEAVKICHSIGAPYPNPYLLCYKQGQHLLDSAYSSETTRMADVMQVPTMVSNAEELERIATLQIASAAPSKICRFPATKSTLADLLNVIENDPGIIPYTSLRFKLLGGIGQKYKGFAGTFSYDDDDNDDYDDHSTLLPICSY</sequence>
<dbReference type="OrthoDB" id="10264870at2759"/>
<evidence type="ECO:0000313" key="2">
    <source>
        <dbReference type="Proteomes" id="UP000198287"/>
    </source>
</evidence>
<gene>
    <name evidence="1" type="ORF">Fcan01_07395</name>
</gene>
<dbReference type="OMA" id="NYTHEVN"/>
<dbReference type="STRING" id="158441.A0A226EM54"/>
<proteinExistence type="predicted"/>
<comment type="caution">
    <text evidence="1">The sequence shown here is derived from an EMBL/GenBank/DDBJ whole genome shotgun (WGS) entry which is preliminary data.</text>
</comment>
<protein>
    <submittedName>
        <fullName evidence="1">Transcriptional adapter 1</fullName>
    </submittedName>
</protein>
<dbReference type="AlphaFoldDB" id="A0A226EM54"/>
<keyword evidence="2" id="KW-1185">Reference proteome</keyword>
<organism evidence="1 2">
    <name type="scientific">Folsomia candida</name>
    <name type="common">Springtail</name>
    <dbReference type="NCBI Taxonomy" id="158441"/>
    <lineage>
        <taxon>Eukaryota</taxon>
        <taxon>Metazoa</taxon>
        <taxon>Ecdysozoa</taxon>
        <taxon>Arthropoda</taxon>
        <taxon>Hexapoda</taxon>
        <taxon>Collembola</taxon>
        <taxon>Entomobryomorpha</taxon>
        <taxon>Isotomoidea</taxon>
        <taxon>Isotomidae</taxon>
        <taxon>Proisotominae</taxon>
        <taxon>Folsomia</taxon>
    </lineage>
</organism>
<name>A0A226EM54_FOLCA</name>